<dbReference type="InterPro" id="IPR003736">
    <property type="entry name" value="PAAI_dom"/>
</dbReference>
<evidence type="ECO:0000256" key="2">
    <source>
        <dbReference type="ARBA" id="ARBA00022801"/>
    </source>
</evidence>
<keyword evidence="5" id="KW-1185">Reference proteome</keyword>
<dbReference type="PANTHER" id="PTHR21660">
    <property type="entry name" value="THIOESTERASE SUPERFAMILY MEMBER-RELATED"/>
    <property type="match status" value="1"/>
</dbReference>
<dbReference type="PANTHER" id="PTHR21660:SF1">
    <property type="entry name" value="ACYL-COENZYME A THIOESTERASE 13"/>
    <property type="match status" value="1"/>
</dbReference>
<evidence type="ECO:0000259" key="3">
    <source>
        <dbReference type="Pfam" id="PF03061"/>
    </source>
</evidence>
<gene>
    <name evidence="4" type="ORF">DNU06_11175</name>
</gene>
<dbReference type="InterPro" id="IPR039298">
    <property type="entry name" value="ACOT13"/>
</dbReference>
<feature type="domain" description="Thioesterase" evidence="3">
    <location>
        <begin position="52"/>
        <end position="125"/>
    </location>
</feature>
<keyword evidence="2" id="KW-0378">Hydrolase</keyword>
<comment type="caution">
    <text evidence="4">The sequence shown here is derived from an EMBL/GenBank/DDBJ whole genome shotgun (WGS) entry which is preliminary data.</text>
</comment>
<proteinExistence type="inferred from homology"/>
<dbReference type="AlphaFoldDB" id="A0A2W1N1J2"/>
<evidence type="ECO:0000256" key="1">
    <source>
        <dbReference type="ARBA" id="ARBA00008324"/>
    </source>
</evidence>
<dbReference type="InterPro" id="IPR006683">
    <property type="entry name" value="Thioestr_dom"/>
</dbReference>
<protein>
    <submittedName>
        <fullName evidence="4">PaaI family thioesterase</fullName>
    </submittedName>
</protein>
<dbReference type="GO" id="GO:0047617">
    <property type="term" value="F:fatty acyl-CoA hydrolase activity"/>
    <property type="evidence" value="ECO:0007669"/>
    <property type="project" value="InterPro"/>
</dbReference>
<dbReference type="Pfam" id="PF03061">
    <property type="entry name" value="4HBT"/>
    <property type="match status" value="1"/>
</dbReference>
<sequence>MEGFIDNLIAVYQKTNQFGRENGMELLSYEAGKIKYKLVVQQKHLATPTTSHGGLIAGYMDGIMGVAALTESAKNLNLVSTVEFKINYLKPAFLGDVLIGNGKVISAGKRIIIAQGEIILEKTGELIAVATGTFNAYPYQKSGMVV</sequence>
<name>A0A2W1N1J2_9FLAO</name>
<reference evidence="4 5" key="1">
    <citation type="submission" date="2018-06" db="EMBL/GenBank/DDBJ databases">
        <title>The draft genome sequence of Crocinitomix sp. SM1701.</title>
        <authorList>
            <person name="Zhang X."/>
        </authorList>
    </citation>
    <scope>NUCLEOTIDE SEQUENCE [LARGE SCALE GENOMIC DNA]</scope>
    <source>
        <strain evidence="4 5">SM1701</strain>
    </source>
</reference>
<evidence type="ECO:0000313" key="4">
    <source>
        <dbReference type="EMBL" id="PZE16811.1"/>
    </source>
</evidence>
<accession>A0A2W1N1J2</accession>
<evidence type="ECO:0000313" key="5">
    <source>
        <dbReference type="Proteomes" id="UP000249248"/>
    </source>
</evidence>
<organism evidence="4 5">
    <name type="scientific">Putridiphycobacter roseus</name>
    <dbReference type="NCBI Taxonomy" id="2219161"/>
    <lineage>
        <taxon>Bacteria</taxon>
        <taxon>Pseudomonadati</taxon>
        <taxon>Bacteroidota</taxon>
        <taxon>Flavobacteriia</taxon>
        <taxon>Flavobacteriales</taxon>
        <taxon>Crocinitomicaceae</taxon>
        <taxon>Putridiphycobacter</taxon>
    </lineage>
</organism>
<dbReference type="NCBIfam" id="TIGR00369">
    <property type="entry name" value="unchar_dom_1"/>
    <property type="match status" value="1"/>
</dbReference>
<comment type="similarity">
    <text evidence="1">Belongs to the thioesterase PaaI family.</text>
</comment>
<dbReference type="SUPFAM" id="SSF54637">
    <property type="entry name" value="Thioesterase/thiol ester dehydrase-isomerase"/>
    <property type="match status" value="1"/>
</dbReference>
<dbReference type="OrthoDB" id="9813282at2"/>
<dbReference type="InterPro" id="IPR029069">
    <property type="entry name" value="HotDog_dom_sf"/>
</dbReference>
<dbReference type="Gene3D" id="3.10.129.10">
    <property type="entry name" value="Hotdog Thioesterase"/>
    <property type="match status" value="1"/>
</dbReference>
<dbReference type="CDD" id="cd03443">
    <property type="entry name" value="PaaI_thioesterase"/>
    <property type="match status" value="1"/>
</dbReference>
<dbReference type="EMBL" id="QKSB01000006">
    <property type="protein sequence ID" value="PZE16811.1"/>
    <property type="molecule type" value="Genomic_DNA"/>
</dbReference>
<dbReference type="Proteomes" id="UP000249248">
    <property type="component" value="Unassembled WGS sequence"/>
</dbReference>
<dbReference type="RefSeq" id="WP_111063420.1">
    <property type="nucleotide sequence ID" value="NZ_JBHUCU010000007.1"/>
</dbReference>